<organism evidence="1 2">
    <name type="scientific">Pedobacter insulae</name>
    <dbReference type="NCBI Taxonomy" id="414048"/>
    <lineage>
        <taxon>Bacteria</taxon>
        <taxon>Pseudomonadati</taxon>
        <taxon>Bacteroidota</taxon>
        <taxon>Sphingobacteriia</taxon>
        <taxon>Sphingobacteriales</taxon>
        <taxon>Sphingobacteriaceae</taxon>
        <taxon>Pedobacter</taxon>
    </lineage>
</organism>
<name>A0A1I2YHV2_9SPHI</name>
<dbReference type="RefSeq" id="WP_090994736.1">
    <property type="nucleotide sequence ID" value="NZ_FOPP01000007.1"/>
</dbReference>
<reference evidence="1 2" key="1">
    <citation type="submission" date="2016-10" db="EMBL/GenBank/DDBJ databases">
        <authorList>
            <person name="de Groot N.N."/>
        </authorList>
    </citation>
    <scope>NUCLEOTIDE SEQUENCE [LARGE SCALE GENOMIC DNA]</scope>
    <source>
        <strain evidence="1 2">DSM 18684</strain>
    </source>
</reference>
<evidence type="ECO:0000313" key="2">
    <source>
        <dbReference type="Proteomes" id="UP000199666"/>
    </source>
</evidence>
<keyword evidence="2" id="KW-1185">Reference proteome</keyword>
<dbReference type="EMBL" id="FOPP01000007">
    <property type="protein sequence ID" value="SFH25184.1"/>
    <property type="molecule type" value="Genomic_DNA"/>
</dbReference>
<sequence length="260" mass="29056">MANISGKFIKGQVANLVYRDYRGKQIVQGKPHVRKSHLTEGTKKAADIFGKSSRLAAGLRRALAYVCFKLYDGTMIYRLNAEILRCLNSVKDPETGELNFAADSFQTLAGFEFNVNSMVKNNFFVQPKITIDGLVLKVTIPELKIPLELKSPIERLNECRLIIAVAMVDLTHSHSDLEEPQLMVIPYSFKPTLVPEQTFEFPILPGCLCVTAISLKYVEKHFAGESILNNKSFNPAAILHATIAEGTVDPAMTKNWHKFN</sequence>
<protein>
    <submittedName>
        <fullName evidence="1">Uncharacterized protein</fullName>
    </submittedName>
</protein>
<accession>A0A1I2YHV2</accession>
<dbReference type="AlphaFoldDB" id="A0A1I2YHV2"/>
<evidence type="ECO:0000313" key="1">
    <source>
        <dbReference type="EMBL" id="SFH25184.1"/>
    </source>
</evidence>
<dbReference type="OrthoDB" id="680708at2"/>
<proteinExistence type="predicted"/>
<dbReference type="Proteomes" id="UP000199666">
    <property type="component" value="Unassembled WGS sequence"/>
</dbReference>
<gene>
    <name evidence="1" type="ORF">SAMN04489864_107107</name>
</gene>